<evidence type="ECO:0000259" key="8">
    <source>
        <dbReference type="Pfam" id="PF01794"/>
    </source>
</evidence>
<evidence type="ECO:0000256" key="3">
    <source>
        <dbReference type="ARBA" id="ARBA00022692"/>
    </source>
</evidence>
<evidence type="ECO:0000256" key="1">
    <source>
        <dbReference type="ARBA" id="ARBA00004141"/>
    </source>
</evidence>
<evidence type="ECO:0000256" key="4">
    <source>
        <dbReference type="ARBA" id="ARBA00022989"/>
    </source>
</evidence>
<dbReference type="GO" id="GO:0010181">
    <property type="term" value="F:FMN binding"/>
    <property type="evidence" value="ECO:0007669"/>
    <property type="project" value="TreeGrafter"/>
</dbReference>
<dbReference type="Pfam" id="PF01794">
    <property type="entry name" value="Ferric_reduct"/>
    <property type="match status" value="1"/>
</dbReference>
<keyword evidence="2" id="KW-0813">Transport</keyword>
<keyword evidence="3 7" id="KW-0812">Transmembrane</keyword>
<evidence type="ECO:0000256" key="5">
    <source>
        <dbReference type="ARBA" id="ARBA00023004"/>
    </source>
</evidence>
<organism evidence="9">
    <name type="scientific">marine metagenome</name>
    <dbReference type="NCBI Taxonomy" id="408172"/>
    <lineage>
        <taxon>unclassified sequences</taxon>
        <taxon>metagenomes</taxon>
        <taxon>ecological metagenomes</taxon>
    </lineage>
</organism>
<protein>
    <recommendedName>
        <fullName evidence="8">Ferric oxidoreductase domain-containing protein</fullName>
    </recommendedName>
</protein>
<dbReference type="AlphaFoldDB" id="A0A381SYA1"/>
<feature type="domain" description="Ferric oxidoreductase" evidence="8">
    <location>
        <begin position="42"/>
        <end position="137"/>
    </location>
</feature>
<evidence type="ECO:0000256" key="2">
    <source>
        <dbReference type="ARBA" id="ARBA00022448"/>
    </source>
</evidence>
<dbReference type="GO" id="GO:0020037">
    <property type="term" value="F:heme binding"/>
    <property type="evidence" value="ECO:0007669"/>
    <property type="project" value="TreeGrafter"/>
</dbReference>
<evidence type="ECO:0000256" key="7">
    <source>
        <dbReference type="SAM" id="Phobius"/>
    </source>
</evidence>
<dbReference type="PANTHER" id="PTHR36964">
    <property type="entry name" value="PROTEIN-METHIONINE-SULFOXIDE REDUCTASE HEME-BINDING SUBUNIT MSRQ"/>
    <property type="match status" value="1"/>
</dbReference>
<feature type="transmembrane region" description="Helical" evidence="7">
    <location>
        <begin position="113"/>
        <end position="130"/>
    </location>
</feature>
<dbReference type="EMBL" id="UINC01003687">
    <property type="protein sequence ID" value="SVA08429.1"/>
    <property type="molecule type" value="Genomic_DNA"/>
</dbReference>
<dbReference type="GO" id="GO:0005886">
    <property type="term" value="C:plasma membrane"/>
    <property type="evidence" value="ECO:0007669"/>
    <property type="project" value="TreeGrafter"/>
</dbReference>
<feature type="transmembrane region" description="Helical" evidence="7">
    <location>
        <begin position="74"/>
        <end position="93"/>
    </location>
</feature>
<dbReference type="GO" id="GO:0016679">
    <property type="term" value="F:oxidoreductase activity, acting on diphenols and related substances as donors"/>
    <property type="evidence" value="ECO:0007669"/>
    <property type="project" value="TreeGrafter"/>
</dbReference>
<keyword evidence="5" id="KW-0408">Iron</keyword>
<dbReference type="PANTHER" id="PTHR36964:SF1">
    <property type="entry name" value="PROTEIN-METHIONINE-SULFOXIDE REDUCTASE HEME-BINDING SUBUNIT MSRQ"/>
    <property type="match status" value="1"/>
</dbReference>
<evidence type="ECO:0000313" key="9">
    <source>
        <dbReference type="EMBL" id="SVA08429.1"/>
    </source>
</evidence>
<gene>
    <name evidence="9" type="ORF">METZ01_LOCUS61283</name>
</gene>
<feature type="transmembrane region" description="Helical" evidence="7">
    <location>
        <begin position="166"/>
        <end position="185"/>
    </location>
</feature>
<reference evidence="9" key="1">
    <citation type="submission" date="2018-05" db="EMBL/GenBank/DDBJ databases">
        <authorList>
            <person name="Lanie J.A."/>
            <person name="Ng W.-L."/>
            <person name="Kazmierczak K.M."/>
            <person name="Andrzejewski T.M."/>
            <person name="Davidsen T.M."/>
            <person name="Wayne K.J."/>
            <person name="Tettelin H."/>
            <person name="Glass J.I."/>
            <person name="Rusch D."/>
            <person name="Podicherti R."/>
            <person name="Tsui H.-C.T."/>
            <person name="Winkler M.E."/>
        </authorList>
    </citation>
    <scope>NUCLEOTIDE SEQUENCE</scope>
</reference>
<proteinExistence type="predicted"/>
<dbReference type="InterPro" id="IPR013130">
    <property type="entry name" value="Fe3_Rdtase_TM_dom"/>
</dbReference>
<comment type="subcellular location">
    <subcellularLocation>
        <location evidence="1">Membrane</location>
        <topology evidence="1">Multi-pass membrane protein</topology>
    </subcellularLocation>
</comment>
<sequence>MKQTVRLIIFISLIPFFDLSLKAFDIYPGLGANPVETIIHTTGVWGLRILIVVLLLTPLGYYSGLEFFRQFPKPLGLVAFFYSLIHFLSYAIIDQSGDIKIIIVDIIETPYLIVGWGGLLCLFFVGIASHKRLQTWFNKNRSTISGIVYTSAVLAVWHYFWQAKTVEIEAVIYIFTVCVLIVWRLKVSMVKN</sequence>
<keyword evidence="4 7" id="KW-1133">Transmembrane helix</keyword>
<keyword evidence="6 7" id="KW-0472">Membrane</keyword>
<accession>A0A381SYA1</accession>
<dbReference type="InterPro" id="IPR022837">
    <property type="entry name" value="MsrQ-like"/>
</dbReference>
<feature type="transmembrane region" description="Helical" evidence="7">
    <location>
        <begin position="142"/>
        <end position="160"/>
    </location>
</feature>
<name>A0A381SYA1_9ZZZZ</name>
<feature type="transmembrane region" description="Helical" evidence="7">
    <location>
        <begin position="7"/>
        <end position="24"/>
    </location>
</feature>
<feature type="transmembrane region" description="Helical" evidence="7">
    <location>
        <begin position="44"/>
        <end position="62"/>
    </location>
</feature>
<evidence type="ECO:0000256" key="6">
    <source>
        <dbReference type="ARBA" id="ARBA00023136"/>
    </source>
</evidence>